<dbReference type="InterPro" id="IPR007627">
    <property type="entry name" value="RNA_pol_sigma70_r2"/>
</dbReference>
<dbReference type="Proteomes" id="UP000221961">
    <property type="component" value="Chromosome"/>
</dbReference>
<evidence type="ECO:0000256" key="1">
    <source>
        <dbReference type="ARBA" id="ARBA00010641"/>
    </source>
</evidence>
<dbReference type="SUPFAM" id="SSF88946">
    <property type="entry name" value="Sigma2 domain of RNA polymerase sigma factors"/>
    <property type="match status" value="1"/>
</dbReference>
<evidence type="ECO:0000256" key="5">
    <source>
        <dbReference type="ARBA" id="ARBA00023163"/>
    </source>
</evidence>
<feature type="coiled-coil region" evidence="6">
    <location>
        <begin position="154"/>
        <end position="181"/>
    </location>
</feature>
<evidence type="ECO:0000313" key="9">
    <source>
        <dbReference type="EMBL" id="ATL66405.1"/>
    </source>
</evidence>
<proteinExistence type="inferred from homology"/>
<evidence type="ECO:0000313" key="10">
    <source>
        <dbReference type="Proteomes" id="UP000221961"/>
    </source>
</evidence>
<reference evidence="9 10" key="1">
    <citation type="submission" date="2017-10" db="EMBL/GenBank/DDBJ databases">
        <title>Comparative genomics between pathogenic Norcardia.</title>
        <authorList>
            <person name="Zeng L."/>
        </authorList>
    </citation>
    <scope>NUCLEOTIDE SEQUENCE [LARGE SCALE GENOMIC DNA]</scope>
    <source>
        <strain evidence="9 10">NC_YFY_NT001</strain>
    </source>
</reference>
<dbReference type="GO" id="GO:0016987">
    <property type="term" value="F:sigma factor activity"/>
    <property type="evidence" value="ECO:0007669"/>
    <property type="project" value="UniProtKB-KW"/>
</dbReference>
<organism evidence="9 10">
    <name type="scientific">Nocardia terpenica</name>
    <dbReference type="NCBI Taxonomy" id="455432"/>
    <lineage>
        <taxon>Bacteria</taxon>
        <taxon>Bacillati</taxon>
        <taxon>Actinomycetota</taxon>
        <taxon>Actinomycetes</taxon>
        <taxon>Mycobacteriales</taxon>
        <taxon>Nocardiaceae</taxon>
        <taxon>Nocardia</taxon>
    </lineage>
</organism>
<dbReference type="InterPro" id="IPR039425">
    <property type="entry name" value="RNA_pol_sigma-70-like"/>
</dbReference>
<dbReference type="InterPro" id="IPR013249">
    <property type="entry name" value="RNA_pol_sigma70_r4_t2"/>
</dbReference>
<dbReference type="AlphaFoldDB" id="A0A291RGF3"/>
<dbReference type="InterPro" id="IPR014284">
    <property type="entry name" value="RNA_pol_sigma-70_dom"/>
</dbReference>
<dbReference type="InterPro" id="IPR036388">
    <property type="entry name" value="WH-like_DNA-bd_sf"/>
</dbReference>
<keyword evidence="2" id="KW-0805">Transcription regulation</keyword>
<dbReference type="Gene3D" id="1.10.1740.10">
    <property type="match status" value="1"/>
</dbReference>
<feature type="domain" description="RNA polymerase sigma factor 70 region 4 type 2" evidence="8">
    <location>
        <begin position="118"/>
        <end position="168"/>
    </location>
</feature>
<dbReference type="RefSeq" id="WP_098693605.1">
    <property type="nucleotide sequence ID" value="NZ_CP023778.1"/>
</dbReference>
<gene>
    <name evidence="9" type="ORF">CRH09_09500</name>
</gene>
<protein>
    <submittedName>
        <fullName evidence="9">RNA polymerase subunit sigma-24</fullName>
    </submittedName>
</protein>
<dbReference type="GO" id="GO:0006352">
    <property type="term" value="P:DNA-templated transcription initiation"/>
    <property type="evidence" value="ECO:0007669"/>
    <property type="project" value="InterPro"/>
</dbReference>
<keyword evidence="5" id="KW-0804">Transcription</keyword>
<evidence type="ECO:0000259" key="8">
    <source>
        <dbReference type="Pfam" id="PF08281"/>
    </source>
</evidence>
<feature type="domain" description="RNA polymerase sigma-70 region 2" evidence="7">
    <location>
        <begin position="25"/>
        <end position="90"/>
    </location>
</feature>
<dbReference type="Gene3D" id="1.10.10.10">
    <property type="entry name" value="Winged helix-like DNA-binding domain superfamily/Winged helix DNA-binding domain"/>
    <property type="match status" value="1"/>
</dbReference>
<name>A0A291RGF3_9NOCA</name>
<dbReference type="PANTHER" id="PTHR43133">
    <property type="entry name" value="RNA POLYMERASE ECF-TYPE SIGMA FACTO"/>
    <property type="match status" value="1"/>
</dbReference>
<dbReference type="NCBIfam" id="TIGR02937">
    <property type="entry name" value="sigma70-ECF"/>
    <property type="match status" value="1"/>
</dbReference>
<dbReference type="EMBL" id="CP023778">
    <property type="protein sequence ID" value="ATL66405.1"/>
    <property type="molecule type" value="Genomic_DNA"/>
</dbReference>
<sequence length="182" mass="20329">MRKTVTDDPGRARERDGSRERWHLVYAHRTRLVELARRRLPSAADAEDCVHEAFLRAVGHPRLDPDRAGGFLTVTVLRLCVDFHRRAQRTDRLLYRLRDPGYAPAPEQIVLAHSAALAMLEAVTRLPHRQRQVVCERLGGSSTAEAAGRLGVSVKSAESALTRARARLAREQAAREQAMAAL</sequence>
<evidence type="ECO:0000256" key="3">
    <source>
        <dbReference type="ARBA" id="ARBA00023082"/>
    </source>
</evidence>
<dbReference type="Pfam" id="PF08281">
    <property type="entry name" value="Sigma70_r4_2"/>
    <property type="match status" value="1"/>
</dbReference>
<dbReference type="KEGG" id="ntp:CRH09_09500"/>
<evidence type="ECO:0000256" key="4">
    <source>
        <dbReference type="ARBA" id="ARBA00023125"/>
    </source>
</evidence>
<accession>A0A291RGF3</accession>
<dbReference type="GeneID" id="88357642"/>
<evidence type="ECO:0000256" key="6">
    <source>
        <dbReference type="SAM" id="Coils"/>
    </source>
</evidence>
<keyword evidence="3" id="KW-0731">Sigma factor</keyword>
<dbReference type="Pfam" id="PF04542">
    <property type="entry name" value="Sigma70_r2"/>
    <property type="match status" value="1"/>
</dbReference>
<dbReference type="SUPFAM" id="SSF88659">
    <property type="entry name" value="Sigma3 and sigma4 domains of RNA polymerase sigma factors"/>
    <property type="match status" value="1"/>
</dbReference>
<keyword evidence="6" id="KW-0175">Coiled coil</keyword>
<dbReference type="InterPro" id="IPR013324">
    <property type="entry name" value="RNA_pol_sigma_r3/r4-like"/>
</dbReference>
<evidence type="ECO:0000259" key="7">
    <source>
        <dbReference type="Pfam" id="PF04542"/>
    </source>
</evidence>
<dbReference type="PANTHER" id="PTHR43133:SF25">
    <property type="entry name" value="RNA POLYMERASE SIGMA FACTOR RFAY-RELATED"/>
    <property type="match status" value="1"/>
</dbReference>
<keyword evidence="4" id="KW-0238">DNA-binding</keyword>
<dbReference type="GO" id="GO:0003677">
    <property type="term" value="F:DNA binding"/>
    <property type="evidence" value="ECO:0007669"/>
    <property type="project" value="UniProtKB-KW"/>
</dbReference>
<comment type="similarity">
    <text evidence="1">Belongs to the sigma-70 factor family. ECF subfamily.</text>
</comment>
<dbReference type="InterPro" id="IPR013325">
    <property type="entry name" value="RNA_pol_sigma_r2"/>
</dbReference>
<evidence type="ECO:0000256" key="2">
    <source>
        <dbReference type="ARBA" id="ARBA00023015"/>
    </source>
</evidence>